<evidence type="ECO:0000313" key="3">
    <source>
        <dbReference type="Proteomes" id="UP000027120"/>
    </source>
</evidence>
<reference evidence="2 3" key="1">
    <citation type="submission" date="2014-04" db="EMBL/GenBank/DDBJ databases">
        <authorList>
            <consortium name="International Citrus Genome Consortium"/>
            <person name="Gmitter F."/>
            <person name="Chen C."/>
            <person name="Farmerie W."/>
            <person name="Harkins T."/>
            <person name="Desany B."/>
            <person name="Mohiuddin M."/>
            <person name="Kodira C."/>
            <person name="Borodovsky M."/>
            <person name="Lomsadze A."/>
            <person name="Burns P."/>
            <person name="Jenkins J."/>
            <person name="Prochnik S."/>
            <person name="Shu S."/>
            <person name="Chapman J."/>
            <person name="Pitluck S."/>
            <person name="Schmutz J."/>
            <person name="Rokhsar D."/>
        </authorList>
    </citation>
    <scope>NUCLEOTIDE SEQUENCE</scope>
</reference>
<accession>A0A067FSX6</accession>
<name>A0A067FSX6_CITSI</name>
<feature type="region of interest" description="Disordered" evidence="1">
    <location>
        <begin position="1"/>
        <end position="54"/>
    </location>
</feature>
<feature type="compositionally biased region" description="Basic and acidic residues" evidence="1">
    <location>
        <begin position="1"/>
        <end position="13"/>
    </location>
</feature>
<feature type="compositionally biased region" description="Basic and acidic residues" evidence="1">
    <location>
        <begin position="21"/>
        <end position="30"/>
    </location>
</feature>
<keyword evidence="3" id="KW-1185">Reference proteome</keyword>
<protein>
    <submittedName>
        <fullName evidence="2">Uncharacterized protein</fullName>
    </submittedName>
</protein>
<dbReference type="AlphaFoldDB" id="A0A067FSX6"/>
<dbReference type="EMBL" id="KK784890">
    <property type="protein sequence ID" value="KDO70494.1"/>
    <property type="molecule type" value="Genomic_DNA"/>
</dbReference>
<proteinExistence type="predicted"/>
<evidence type="ECO:0000313" key="2">
    <source>
        <dbReference type="EMBL" id="KDO70494.1"/>
    </source>
</evidence>
<organism evidence="2 3">
    <name type="scientific">Citrus sinensis</name>
    <name type="common">Sweet orange</name>
    <name type="synonym">Citrus aurantium var. sinensis</name>
    <dbReference type="NCBI Taxonomy" id="2711"/>
    <lineage>
        <taxon>Eukaryota</taxon>
        <taxon>Viridiplantae</taxon>
        <taxon>Streptophyta</taxon>
        <taxon>Embryophyta</taxon>
        <taxon>Tracheophyta</taxon>
        <taxon>Spermatophyta</taxon>
        <taxon>Magnoliopsida</taxon>
        <taxon>eudicotyledons</taxon>
        <taxon>Gunneridae</taxon>
        <taxon>Pentapetalae</taxon>
        <taxon>rosids</taxon>
        <taxon>malvids</taxon>
        <taxon>Sapindales</taxon>
        <taxon>Rutaceae</taxon>
        <taxon>Aurantioideae</taxon>
        <taxon>Citrus</taxon>
    </lineage>
</organism>
<gene>
    <name evidence="2" type="ORF">CISIN_1g034785mg</name>
</gene>
<evidence type="ECO:0000256" key="1">
    <source>
        <dbReference type="SAM" id="MobiDB-lite"/>
    </source>
</evidence>
<sequence>MVTGRAGDRDKISSKLSIQNQRDDRDETNNDKPTILEPKTTASNFRTDDGSDREQGYGIQLRRERMGSRNFAFCFIYLFIFFI</sequence>
<dbReference type="Proteomes" id="UP000027120">
    <property type="component" value="Unassembled WGS sequence"/>
</dbReference>